<comment type="pathway">
    <text evidence="4 14">Isoprenoid biosynthesis; isopentenyl diphosphate biosynthesis via DXP pathway; isopentenyl diphosphate from 1-deoxy-D-xylulose 5-phosphate: step 4/6.</text>
</comment>
<evidence type="ECO:0000256" key="10">
    <source>
        <dbReference type="ARBA" id="ARBA00022723"/>
    </source>
</evidence>
<feature type="site" description="Positions MEP for the nucleophilic attack" evidence="14">
    <location>
        <position position="201"/>
    </location>
</feature>
<feature type="region of interest" description="2-C-methyl-D-erythritol 2,4-cyclodiphosphate synthase" evidence="14">
    <location>
        <begin position="221"/>
        <end position="375"/>
    </location>
</feature>
<comment type="similarity">
    <text evidence="14">In the C-terminal section; belongs to the IspF family.</text>
</comment>
<name>M2TQS0_9SPHN</name>
<dbReference type="NCBIfam" id="TIGR00453">
    <property type="entry name" value="ispD"/>
    <property type="match status" value="1"/>
</dbReference>
<feature type="site" description="Transition state stabilizer" evidence="14">
    <location>
        <position position="15"/>
    </location>
</feature>
<dbReference type="EC" id="2.7.7.60" evidence="14"/>
<protein>
    <recommendedName>
        <fullName evidence="14">Bifunctional enzyme IspD/IspF</fullName>
    </recommendedName>
    <domain>
        <recommendedName>
            <fullName evidence="14">2-C-methyl-D-erythritol 4-phosphate cytidylyltransferase</fullName>
            <ecNumber evidence="14">2.7.7.60</ecNumber>
        </recommendedName>
        <alternativeName>
            <fullName evidence="14">4-diphosphocytidyl-2C-methyl-D-erythritol synthase</fullName>
        </alternativeName>
        <alternativeName>
            <fullName evidence="14">MEP cytidylyltransferase</fullName>
            <shortName evidence="14">MCT</shortName>
        </alternativeName>
    </domain>
    <domain>
        <recommendedName>
            <fullName evidence="14">2-C-methyl-D-erythritol 2,4-cyclodiphosphate synthase</fullName>
            <shortName evidence="14">MECDP-synthase</shortName>
            <shortName evidence="14">MECPP-synthase</shortName>
            <shortName evidence="14">MECPS</shortName>
            <ecNumber evidence="14">4.6.1.12</ecNumber>
        </recommendedName>
    </domain>
</protein>
<keyword evidence="8 14" id="KW-0808">Transferase</keyword>
<dbReference type="HAMAP" id="MF_00107">
    <property type="entry name" value="IspF"/>
    <property type="match status" value="1"/>
</dbReference>
<comment type="similarity">
    <text evidence="14">In the N-terminal section; belongs to the IspD/TarI cytidylyltransferase family. IspD subfamily.</text>
</comment>
<dbReference type="PROSITE" id="PS01350">
    <property type="entry name" value="ISPF"/>
    <property type="match status" value="1"/>
</dbReference>
<dbReference type="Pfam" id="PF02542">
    <property type="entry name" value="YgbB"/>
    <property type="match status" value="1"/>
</dbReference>
<dbReference type="HAMAP" id="MF_01520">
    <property type="entry name" value="IspDF"/>
    <property type="match status" value="1"/>
</dbReference>
<feature type="binding site" evidence="14">
    <location>
        <begin position="253"/>
        <end position="254"/>
    </location>
    <ligand>
        <name>4-CDP-2-C-methyl-D-erythritol 2-phosphate</name>
        <dbReference type="ChEBI" id="CHEBI:57919"/>
    </ligand>
</feature>
<dbReference type="PANTHER" id="PTHR43181:SF1">
    <property type="entry name" value="2-C-METHYL-D-ERYTHRITOL 2,4-CYCLODIPHOSPHATE SYNTHASE, CHLOROPLASTIC"/>
    <property type="match status" value="1"/>
</dbReference>
<dbReference type="NCBIfam" id="NF006899">
    <property type="entry name" value="PRK09382.1"/>
    <property type="match status" value="1"/>
</dbReference>
<comment type="catalytic activity">
    <reaction evidence="1 14">
        <text>4-CDP-2-C-methyl-D-erythritol 2-phosphate = 2-C-methyl-D-erythritol 2,4-cyclic diphosphate + CMP</text>
        <dbReference type="Rhea" id="RHEA:23864"/>
        <dbReference type="ChEBI" id="CHEBI:57919"/>
        <dbReference type="ChEBI" id="CHEBI:58483"/>
        <dbReference type="ChEBI" id="CHEBI:60377"/>
        <dbReference type="EC" id="4.6.1.12"/>
    </reaction>
</comment>
<dbReference type="NCBIfam" id="TIGR00151">
    <property type="entry name" value="ispF"/>
    <property type="match status" value="1"/>
</dbReference>
<evidence type="ECO:0000256" key="14">
    <source>
        <dbReference type="HAMAP-Rule" id="MF_01520"/>
    </source>
</evidence>
<keyword evidence="11 14" id="KW-0414">Isoprene biosynthesis</keyword>
<feature type="domain" description="2-C-methyl-D-erythritol 2,4-cyclodiphosphate synthase" evidence="15">
    <location>
        <begin position="220"/>
        <end position="373"/>
    </location>
</feature>
<dbReference type="Proteomes" id="UP000011717">
    <property type="component" value="Unassembled WGS sequence"/>
</dbReference>
<keyword evidence="10 14" id="KW-0479">Metal-binding</keyword>
<dbReference type="GO" id="GO:0008685">
    <property type="term" value="F:2-C-methyl-D-erythritol 2,4-cyclodiphosphate synthase activity"/>
    <property type="evidence" value="ECO:0007669"/>
    <property type="project" value="UniProtKB-UniRule"/>
</dbReference>
<keyword evidence="12 14" id="KW-0456">Lyase</keyword>
<evidence type="ECO:0000256" key="4">
    <source>
        <dbReference type="ARBA" id="ARBA00004709"/>
    </source>
</evidence>
<dbReference type="CDD" id="cd02516">
    <property type="entry name" value="CDP-ME_synthetase"/>
    <property type="match status" value="1"/>
</dbReference>
<evidence type="ECO:0000256" key="2">
    <source>
        <dbReference type="ARBA" id="ARBA00001282"/>
    </source>
</evidence>
<feature type="binding site" evidence="14">
    <location>
        <position position="229"/>
    </location>
    <ligand>
        <name>a divalent metal cation</name>
        <dbReference type="ChEBI" id="CHEBI:60240"/>
    </ligand>
</feature>
<accession>M2TQS0</accession>
<evidence type="ECO:0000256" key="7">
    <source>
        <dbReference type="ARBA" id="ARBA00009789"/>
    </source>
</evidence>
<dbReference type="PATRIC" id="fig|1234595.3.peg.71"/>
<dbReference type="UniPathway" id="UPA00056">
    <property type="reaction ID" value="UER00093"/>
</dbReference>
<evidence type="ECO:0000256" key="6">
    <source>
        <dbReference type="ARBA" id="ARBA00008480"/>
    </source>
</evidence>
<dbReference type="Pfam" id="PF01128">
    <property type="entry name" value="IspD"/>
    <property type="match status" value="1"/>
</dbReference>
<dbReference type="Gene3D" id="3.30.1330.50">
    <property type="entry name" value="2-C-methyl-D-erythritol 2,4-cyclodiphosphate synthase"/>
    <property type="match status" value="1"/>
</dbReference>
<feature type="region of interest" description="2-C-methyl-D-erythritol 4-phosphate cytidylyltransferase" evidence="14">
    <location>
        <begin position="1"/>
        <end position="221"/>
    </location>
</feature>
<comment type="similarity">
    <text evidence="6">Belongs to the IspF family.</text>
</comment>
<feature type="binding site" evidence="14">
    <location>
        <begin position="351"/>
        <end position="354"/>
    </location>
    <ligand>
        <name>4-CDP-2-C-methyl-D-erythritol 2-phosphate</name>
        <dbReference type="ChEBI" id="CHEBI:57919"/>
    </ligand>
</feature>
<evidence type="ECO:0000256" key="9">
    <source>
        <dbReference type="ARBA" id="ARBA00022695"/>
    </source>
</evidence>
<dbReference type="SUPFAM" id="SSF69765">
    <property type="entry name" value="IpsF-like"/>
    <property type="match status" value="1"/>
</dbReference>
<evidence type="ECO:0000256" key="3">
    <source>
        <dbReference type="ARBA" id="ARBA00001968"/>
    </source>
</evidence>
<feature type="site" description="Transition state stabilizer" evidence="14">
    <location>
        <position position="253"/>
    </location>
</feature>
<dbReference type="InterPro" id="IPR029044">
    <property type="entry name" value="Nucleotide-diphossugar_trans"/>
</dbReference>
<comment type="catalytic activity">
    <reaction evidence="2 14">
        <text>2-C-methyl-D-erythritol 4-phosphate + CTP + H(+) = 4-CDP-2-C-methyl-D-erythritol + diphosphate</text>
        <dbReference type="Rhea" id="RHEA:13429"/>
        <dbReference type="ChEBI" id="CHEBI:15378"/>
        <dbReference type="ChEBI" id="CHEBI:33019"/>
        <dbReference type="ChEBI" id="CHEBI:37563"/>
        <dbReference type="ChEBI" id="CHEBI:57823"/>
        <dbReference type="ChEBI" id="CHEBI:58262"/>
        <dbReference type="EC" id="2.7.7.60"/>
    </reaction>
</comment>
<comment type="cofactor">
    <cofactor evidence="3 14">
        <name>a divalent metal cation</name>
        <dbReference type="ChEBI" id="CHEBI:60240"/>
    </cofactor>
</comment>
<dbReference type="GO" id="GO:0016114">
    <property type="term" value="P:terpenoid biosynthetic process"/>
    <property type="evidence" value="ECO:0007669"/>
    <property type="project" value="InterPro"/>
</dbReference>
<dbReference type="InterPro" id="IPR026596">
    <property type="entry name" value="IspD/F"/>
</dbReference>
<dbReference type="HAMAP" id="MF_00108">
    <property type="entry name" value="IspD"/>
    <property type="match status" value="1"/>
</dbReference>
<gene>
    <name evidence="14" type="primary">ispDF</name>
    <name evidence="16" type="ORF">C725_0071</name>
</gene>
<dbReference type="InterPro" id="IPR001228">
    <property type="entry name" value="IspD"/>
</dbReference>
<proteinExistence type="inferred from homology"/>
<evidence type="ECO:0000256" key="5">
    <source>
        <dbReference type="ARBA" id="ARBA00004787"/>
    </source>
</evidence>
<dbReference type="GO" id="GO:0050518">
    <property type="term" value="F:2-C-methyl-D-erythritol 4-phosphate cytidylyltransferase activity"/>
    <property type="evidence" value="ECO:0007669"/>
    <property type="project" value="UniProtKB-UniRule"/>
</dbReference>
<evidence type="ECO:0000313" key="17">
    <source>
        <dbReference type="Proteomes" id="UP000011717"/>
    </source>
</evidence>
<organism evidence="16 17">
    <name type="scientific">Pacificimonas flava</name>
    <dbReference type="NCBI Taxonomy" id="1234595"/>
    <lineage>
        <taxon>Bacteria</taxon>
        <taxon>Pseudomonadati</taxon>
        <taxon>Pseudomonadota</taxon>
        <taxon>Alphaproteobacteria</taxon>
        <taxon>Sphingomonadales</taxon>
        <taxon>Sphingosinicellaceae</taxon>
        <taxon>Pacificimonas</taxon>
    </lineage>
</organism>
<reference evidence="16 17" key="1">
    <citation type="journal article" date="2013" name="Genome Announc.">
        <title>Draft Genome Sequence of Strain JLT2015T, Belonging to the Family Sphingomonadaceae of the Alphaproteobacteria.</title>
        <authorList>
            <person name="Tang K."/>
            <person name="Liu K."/>
            <person name="Li S."/>
            <person name="Jiao N."/>
        </authorList>
    </citation>
    <scope>NUCLEOTIDE SEQUENCE [LARGE SCALE GENOMIC DNA]</scope>
    <source>
        <strain evidence="16 17">JLT2015</strain>
    </source>
</reference>
<comment type="caution">
    <text evidence="14">Lacks conserved residue(s) required for the propagation of feature annotation.</text>
</comment>
<dbReference type="CDD" id="cd00554">
    <property type="entry name" value="MECDP_synthase"/>
    <property type="match status" value="1"/>
</dbReference>
<feature type="binding site" evidence="14">
    <location>
        <begin position="227"/>
        <end position="229"/>
    </location>
    <ligand>
        <name>4-CDP-2-C-methyl-D-erythritol 2-phosphate</name>
        <dbReference type="ChEBI" id="CHEBI:57919"/>
    </ligand>
</feature>
<keyword evidence="9 14" id="KW-0548">Nucleotidyltransferase</keyword>
<dbReference type="Gene3D" id="3.90.550.10">
    <property type="entry name" value="Spore Coat Polysaccharide Biosynthesis Protein SpsA, Chain A"/>
    <property type="match status" value="1"/>
</dbReference>
<comment type="pathway">
    <text evidence="5 14">Isoprenoid biosynthesis; isopentenyl diphosphate biosynthesis via DXP pathway; isopentenyl diphosphate from 1-deoxy-D-xylulose 5-phosphate: step 2/6.</text>
</comment>
<evidence type="ECO:0000256" key="11">
    <source>
        <dbReference type="ARBA" id="ARBA00023229"/>
    </source>
</evidence>
<dbReference type="PROSITE" id="PS01295">
    <property type="entry name" value="ISPD"/>
    <property type="match status" value="1"/>
</dbReference>
<feature type="site" description="Transition state stabilizer" evidence="14">
    <location>
        <position position="22"/>
    </location>
</feature>
<dbReference type="GO" id="GO:0019288">
    <property type="term" value="P:isopentenyl diphosphate biosynthetic process, methylerythritol 4-phosphate pathway"/>
    <property type="evidence" value="ECO:0007669"/>
    <property type="project" value="UniProtKB-UniRule"/>
</dbReference>
<sequence>MTTVCLIVAAGMGERAGDGGPKQYRVLGGKPLLRWSAERLAAHPRIDRVHVVIGDGQRKAYDEACGDLALGEPVIGGSSRQESVLRGLETVEGAANVLIHDAARPFISADMVDRLLSALETHDGAVPALPVVDSLRTGSTRIEGEVARDGLNRVQTPQAFHYLPLLGAHRAASPGATDDAAVARAAGLSVAMAPGDEDLFKLTYAEDFQRAERMIAGRGFRTGTGFDVHRFEAGDHVMLCGITVPHDAGLKGHSDADVGLHALTDALLGAIGAGDIGDHFPPSDPQWRAAASDRFLAHARDLVTAAGGVIEHCDLTLICERPKVGPYRPAMRARIAEILRLPEGRISVKATTTEGLGFTGRREGIAAQAAATIRI</sequence>
<dbReference type="EC" id="4.6.1.12" evidence="14"/>
<dbReference type="InterPro" id="IPR036571">
    <property type="entry name" value="MECDP_synthase_sf"/>
</dbReference>
<dbReference type="OrthoDB" id="9804336at2"/>
<keyword evidence="13 14" id="KW-0511">Multifunctional enzyme</keyword>
<feature type="binding site" evidence="14">
    <location>
        <position position="227"/>
    </location>
    <ligand>
        <name>a divalent metal cation</name>
        <dbReference type="ChEBI" id="CHEBI:60240"/>
    </ligand>
</feature>
<dbReference type="RefSeq" id="WP_008599441.1">
    <property type="nucleotide sequence ID" value="NZ_AMRV01000001.1"/>
</dbReference>
<comment type="caution">
    <text evidence="16">The sequence shown here is derived from an EMBL/GenBank/DDBJ whole genome shotgun (WGS) entry which is preliminary data.</text>
</comment>
<dbReference type="InterPro" id="IPR018294">
    <property type="entry name" value="ISPD_synthase_CS"/>
</dbReference>
<evidence type="ECO:0000259" key="15">
    <source>
        <dbReference type="Pfam" id="PF02542"/>
    </source>
</evidence>
<dbReference type="AlphaFoldDB" id="M2TQS0"/>
<feature type="binding site" evidence="14">
    <location>
        <position position="361"/>
    </location>
    <ligand>
        <name>4-CDP-2-C-methyl-D-erythritol 2-phosphate</name>
        <dbReference type="ChEBI" id="CHEBI:57919"/>
    </ligand>
</feature>
<evidence type="ECO:0000256" key="8">
    <source>
        <dbReference type="ARBA" id="ARBA00022679"/>
    </source>
</evidence>
<dbReference type="GO" id="GO:0046872">
    <property type="term" value="F:metal ion binding"/>
    <property type="evidence" value="ECO:0007669"/>
    <property type="project" value="UniProtKB-KW"/>
</dbReference>
<feature type="binding site" evidence="14">
    <location>
        <begin position="275"/>
        <end position="277"/>
    </location>
    <ligand>
        <name>4-CDP-2-C-methyl-D-erythritol 2-phosphate</name>
        <dbReference type="ChEBI" id="CHEBI:57919"/>
    </ligand>
</feature>
<dbReference type="InterPro" id="IPR034683">
    <property type="entry name" value="IspD/TarI"/>
</dbReference>
<evidence type="ECO:0000313" key="16">
    <source>
        <dbReference type="EMBL" id="EMD84141.1"/>
    </source>
</evidence>
<evidence type="ECO:0000256" key="1">
    <source>
        <dbReference type="ARBA" id="ARBA00000200"/>
    </source>
</evidence>
<dbReference type="InterPro" id="IPR020555">
    <property type="entry name" value="MECDP_synthase_CS"/>
</dbReference>
<comment type="function">
    <text evidence="14">Bifunctional enzyme that catalyzes the formation of 4-diphosphocytidyl-2-C-methyl-D-erythritol from CTP and 2-C-methyl-D-erythritol 4-phosphate (MEP) (IspD), and catalyzes the conversion of 4-diphosphocytidyl-2-C-methyl-D-erythritol 2-phosphate (CDP-ME2P) to 2-C-methyl-D-erythritol 2,4-cyclodiphosphate (ME-CPP) with a corresponding release of cytidine 5-monophosphate (CMP) (IspF).</text>
</comment>
<feature type="site" description="Transition state stabilizer" evidence="14">
    <location>
        <position position="352"/>
    </location>
</feature>
<dbReference type="EMBL" id="AMRV01000001">
    <property type="protein sequence ID" value="EMD84141.1"/>
    <property type="molecule type" value="Genomic_DNA"/>
</dbReference>
<dbReference type="InterPro" id="IPR003526">
    <property type="entry name" value="MECDP_synthase"/>
</dbReference>
<evidence type="ECO:0000256" key="13">
    <source>
        <dbReference type="ARBA" id="ARBA00023268"/>
    </source>
</evidence>
<feature type="binding site" evidence="14">
    <location>
        <position position="358"/>
    </location>
    <ligand>
        <name>4-CDP-2-C-methyl-D-erythritol 2-phosphate</name>
        <dbReference type="ChEBI" id="CHEBI:57919"/>
    </ligand>
</feature>
<comment type="similarity">
    <text evidence="7">Belongs to the IspD/TarI cytidylyltransferase family. IspD subfamily.</text>
</comment>
<feature type="binding site" evidence="14">
    <location>
        <position position="261"/>
    </location>
    <ligand>
        <name>a divalent metal cation</name>
        <dbReference type="ChEBI" id="CHEBI:60240"/>
    </ligand>
</feature>
<evidence type="ECO:0000256" key="12">
    <source>
        <dbReference type="ARBA" id="ARBA00023239"/>
    </source>
</evidence>
<dbReference type="SUPFAM" id="SSF53448">
    <property type="entry name" value="Nucleotide-diphospho-sugar transferases"/>
    <property type="match status" value="1"/>
</dbReference>
<dbReference type="PANTHER" id="PTHR43181">
    <property type="entry name" value="2-C-METHYL-D-ERYTHRITOL 2,4-CYCLODIPHOSPHATE SYNTHASE, CHLOROPLASTIC"/>
    <property type="match status" value="1"/>
</dbReference>
<keyword evidence="17" id="KW-1185">Reference proteome</keyword>
<feature type="site" description="Positions MEP for the nucleophilic attack" evidence="14">
    <location>
        <position position="148"/>
    </location>
</feature>